<dbReference type="EMBL" id="JABXBU010002228">
    <property type="protein sequence ID" value="KAF8772024.1"/>
    <property type="molecule type" value="Genomic_DNA"/>
</dbReference>
<dbReference type="Proteomes" id="UP000807504">
    <property type="component" value="Unassembled WGS sequence"/>
</dbReference>
<reference evidence="1" key="1">
    <citation type="journal article" date="2020" name="bioRxiv">
        <title>Chromosome-level reference genome of the European wasp spider Argiope bruennichi: a resource for studies on range expansion and evolutionary adaptation.</title>
        <authorList>
            <person name="Sheffer M.M."/>
            <person name="Hoppe A."/>
            <person name="Krehenwinkel H."/>
            <person name="Uhl G."/>
            <person name="Kuss A.W."/>
            <person name="Jensen L."/>
            <person name="Jensen C."/>
            <person name="Gillespie R.G."/>
            <person name="Hoff K.J."/>
            <person name="Prost S."/>
        </authorList>
    </citation>
    <scope>NUCLEOTIDE SEQUENCE</scope>
</reference>
<gene>
    <name evidence="1" type="ORF">HNY73_019372</name>
</gene>
<protein>
    <submittedName>
        <fullName evidence="1">Uncharacterized protein</fullName>
    </submittedName>
</protein>
<name>A0A8T0EK55_ARGBR</name>
<sequence length="80" mass="8901">MSKIRAERGVIGTPLKQIKNTTRMKFGRAPFGTIHCTPTKNDGTSEFGWVPLAVKRQEGSCDSKKDPPPLIQWHLSLPNV</sequence>
<organism evidence="1 2">
    <name type="scientific">Argiope bruennichi</name>
    <name type="common">Wasp spider</name>
    <name type="synonym">Aranea bruennichi</name>
    <dbReference type="NCBI Taxonomy" id="94029"/>
    <lineage>
        <taxon>Eukaryota</taxon>
        <taxon>Metazoa</taxon>
        <taxon>Ecdysozoa</taxon>
        <taxon>Arthropoda</taxon>
        <taxon>Chelicerata</taxon>
        <taxon>Arachnida</taxon>
        <taxon>Araneae</taxon>
        <taxon>Araneomorphae</taxon>
        <taxon>Entelegynae</taxon>
        <taxon>Araneoidea</taxon>
        <taxon>Araneidae</taxon>
        <taxon>Argiope</taxon>
    </lineage>
</organism>
<reference evidence="1" key="2">
    <citation type="submission" date="2020-06" db="EMBL/GenBank/DDBJ databases">
        <authorList>
            <person name="Sheffer M."/>
        </authorList>
    </citation>
    <scope>NUCLEOTIDE SEQUENCE</scope>
</reference>
<dbReference type="AlphaFoldDB" id="A0A8T0EK55"/>
<evidence type="ECO:0000313" key="1">
    <source>
        <dbReference type="EMBL" id="KAF8772024.1"/>
    </source>
</evidence>
<comment type="caution">
    <text evidence="1">The sequence shown here is derived from an EMBL/GenBank/DDBJ whole genome shotgun (WGS) entry which is preliminary data.</text>
</comment>
<proteinExistence type="predicted"/>
<keyword evidence="2" id="KW-1185">Reference proteome</keyword>
<accession>A0A8T0EK55</accession>
<evidence type="ECO:0000313" key="2">
    <source>
        <dbReference type="Proteomes" id="UP000807504"/>
    </source>
</evidence>